<evidence type="ECO:0000313" key="2">
    <source>
        <dbReference type="Proteomes" id="UP000185678"/>
    </source>
</evidence>
<dbReference type="Proteomes" id="UP000185678">
    <property type="component" value="Unassembled WGS sequence"/>
</dbReference>
<keyword evidence="2" id="KW-1185">Reference proteome</keyword>
<organism evidence="1 2">
    <name type="scientific">Insolitispirillum peregrinum</name>
    <dbReference type="NCBI Taxonomy" id="80876"/>
    <lineage>
        <taxon>Bacteria</taxon>
        <taxon>Pseudomonadati</taxon>
        <taxon>Pseudomonadota</taxon>
        <taxon>Alphaproteobacteria</taxon>
        <taxon>Rhodospirillales</taxon>
        <taxon>Novispirillaceae</taxon>
        <taxon>Insolitispirillum</taxon>
    </lineage>
</organism>
<evidence type="ECO:0000313" key="1">
    <source>
        <dbReference type="EMBL" id="SIS97005.1"/>
    </source>
</evidence>
<dbReference type="OrthoDB" id="6015145at2"/>
<protein>
    <submittedName>
        <fullName evidence="1">Uncharacterized protein</fullName>
    </submittedName>
</protein>
<accession>A0A1N7NF52</accession>
<dbReference type="EMBL" id="FTOA01000005">
    <property type="protein sequence ID" value="SIS97005.1"/>
    <property type="molecule type" value="Genomic_DNA"/>
</dbReference>
<reference evidence="1 2" key="1">
    <citation type="submission" date="2017-01" db="EMBL/GenBank/DDBJ databases">
        <authorList>
            <person name="Mah S.A."/>
            <person name="Swanson W.J."/>
            <person name="Moy G.W."/>
            <person name="Vacquier V.D."/>
        </authorList>
    </citation>
    <scope>NUCLEOTIDE SEQUENCE [LARGE SCALE GENOMIC DNA]</scope>
    <source>
        <strain evidence="1 2">DSM 11589</strain>
    </source>
</reference>
<dbReference type="AlphaFoldDB" id="A0A1N7NF52"/>
<dbReference type="RefSeq" id="WP_076401022.1">
    <property type="nucleotide sequence ID" value="NZ_FTOA01000005.1"/>
</dbReference>
<dbReference type="STRING" id="80876.SAMN05421779_10580"/>
<name>A0A1N7NF52_9PROT</name>
<sequence length="267" mass="28361">MTAHALLKYSGIAAPHDLRHQPRIARAIEGLLAVEAAAAPDEQWITPTTVTVDITTPPDTGTITLYQYGPTVVGSAAAGYAPATDCAGAFMSYKNQINNNCYAYGCNIATSTFPQPGRASGYLLTKDDFTGTVESVGQTVSSYAEKDGLILVGSTIADLLAYKEKAGDTLSGHFVALMISPSADHWYGDYHWARCDNSSGACDVWSQKDGGDQVTNFDFAGVPLVDPAIANWTVNQGPPDSLTKEALVVSYGFYTFMFVPHGAVTIV</sequence>
<gene>
    <name evidence="1" type="ORF">SAMN05421779_10580</name>
</gene>
<proteinExistence type="predicted"/>